<dbReference type="EMBL" id="JASNWA010000007">
    <property type="protein sequence ID" value="KAK3173151.1"/>
    <property type="molecule type" value="Genomic_DNA"/>
</dbReference>
<feature type="compositionally biased region" description="Basic and acidic residues" evidence="1">
    <location>
        <begin position="68"/>
        <end position="84"/>
    </location>
</feature>
<keyword evidence="3" id="KW-1185">Reference proteome</keyword>
<organism evidence="2 3">
    <name type="scientific">Lepraria neglecta</name>
    <dbReference type="NCBI Taxonomy" id="209136"/>
    <lineage>
        <taxon>Eukaryota</taxon>
        <taxon>Fungi</taxon>
        <taxon>Dikarya</taxon>
        <taxon>Ascomycota</taxon>
        <taxon>Pezizomycotina</taxon>
        <taxon>Lecanoromycetes</taxon>
        <taxon>OSLEUM clade</taxon>
        <taxon>Lecanoromycetidae</taxon>
        <taxon>Lecanorales</taxon>
        <taxon>Lecanorineae</taxon>
        <taxon>Stereocaulaceae</taxon>
        <taxon>Lepraria</taxon>
    </lineage>
</organism>
<name>A0AAD9Z8Y9_9LECA</name>
<evidence type="ECO:0000313" key="2">
    <source>
        <dbReference type="EMBL" id="KAK3173151.1"/>
    </source>
</evidence>
<dbReference type="AlphaFoldDB" id="A0AAD9Z8Y9"/>
<comment type="caution">
    <text evidence="2">The sequence shown here is derived from an EMBL/GenBank/DDBJ whole genome shotgun (WGS) entry which is preliminary data.</text>
</comment>
<gene>
    <name evidence="2" type="ORF">OEA41_006480</name>
</gene>
<feature type="region of interest" description="Disordered" evidence="1">
    <location>
        <begin position="416"/>
        <end position="445"/>
    </location>
</feature>
<sequence>MQRGSSLNQESVEEEVASPPAFLALRTALLAAYQHAYWTENTWVIGPGHPHDTIEFLDHSATAKPSSHKHEGQNTSHRFPDSPRPDGEYLVHTALGLKSLLSTTTSTNTHQKALHKLGDHLQPSQRTVLVNTLITLGPLRVQRLKVVLAPLADERLNILAQALDVAPLARFQKYMEICTLPQVNIKTRKANEGDAWGSVRKQTKLVLELEHGFSDTRFVQQMQDLVPEIFHKIGDTLFRSSFMPGYLFPEQIPNHKGQYVFKGKTFEKPYRMAFLALDRGLLAVYQQTYWTENTWVIGPGYPHATIKFLDNMGDDCMRIKRAYLSLTIEGLPGAADPLPSTIKSANCNGLQPDNIELAGRFSSRCNSIAKEIKNLVCQTLSHDIPRPSRTYLGLHGRIRTGWRLFSMSRMDCNSTPIPIRDSTDVRHLDSGSGSGGGHSCVVQAN</sequence>
<reference evidence="2" key="1">
    <citation type="submission" date="2022-11" db="EMBL/GenBank/DDBJ databases">
        <title>Chromosomal genome sequence assembly and mating type (MAT) locus characterization of the leprose asexual lichenized fungus Lepraria neglecta (Nyl.) Erichsen.</title>
        <authorList>
            <person name="Allen J.L."/>
            <person name="Pfeffer B."/>
        </authorList>
    </citation>
    <scope>NUCLEOTIDE SEQUENCE</scope>
    <source>
        <strain evidence="2">Allen 5258</strain>
    </source>
</reference>
<evidence type="ECO:0000313" key="3">
    <source>
        <dbReference type="Proteomes" id="UP001276659"/>
    </source>
</evidence>
<feature type="region of interest" description="Disordered" evidence="1">
    <location>
        <begin position="62"/>
        <end position="84"/>
    </location>
</feature>
<protein>
    <submittedName>
        <fullName evidence="2">Uncharacterized protein</fullName>
    </submittedName>
</protein>
<accession>A0AAD9Z8Y9</accession>
<evidence type="ECO:0000256" key="1">
    <source>
        <dbReference type="SAM" id="MobiDB-lite"/>
    </source>
</evidence>
<proteinExistence type="predicted"/>
<dbReference type="Proteomes" id="UP001276659">
    <property type="component" value="Unassembled WGS sequence"/>
</dbReference>